<evidence type="ECO:0000313" key="1">
    <source>
        <dbReference type="EMBL" id="MES1918419.1"/>
    </source>
</evidence>
<name>A0ABV2AG40_9EUKA</name>
<protein>
    <submittedName>
        <fullName evidence="1">Uncharacterized protein</fullName>
    </submittedName>
</protein>
<sequence>MKDLSNNLNVLNLILRFPFFRTTTEGLIIYGTKIRKQHGQIEHRQFVYRFRIRHQRFCRGTFDRPEKSHFVFCLKTNYRFGHSLGTVPALFLASNRIKEQEVAAIVVLSGFSSGLKTIDPNCGEFNTNFCLIEDTNQT</sequence>
<gene>
    <name evidence="1" type="ORF">MHBO_000387</name>
</gene>
<reference evidence="1 2" key="1">
    <citation type="journal article" date="2024" name="BMC Biol.">
        <title>Comparative genomics of Ascetosporea gives new insight into the evolutionary basis for animal parasitism in Rhizaria.</title>
        <authorList>
            <person name="Hiltunen Thoren M."/>
            <person name="Onut-Brannstrom I."/>
            <person name="Alfjorden A."/>
            <person name="Peckova H."/>
            <person name="Swords F."/>
            <person name="Hooper C."/>
            <person name="Holzer A.S."/>
            <person name="Bass D."/>
            <person name="Burki F."/>
        </authorList>
    </citation>
    <scope>NUCLEOTIDE SEQUENCE [LARGE SCALE GENOMIC DNA]</scope>
    <source>
        <strain evidence="1">20-A016</strain>
    </source>
</reference>
<dbReference type="Proteomes" id="UP001439008">
    <property type="component" value="Unassembled WGS sequence"/>
</dbReference>
<comment type="caution">
    <text evidence="1">The sequence shown here is derived from an EMBL/GenBank/DDBJ whole genome shotgun (WGS) entry which is preliminary data.</text>
</comment>
<organism evidence="1 2">
    <name type="scientific">Bonamia ostreae</name>
    <dbReference type="NCBI Taxonomy" id="126728"/>
    <lineage>
        <taxon>Eukaryota</taxon>
        <taxon>Sar</taxon>
        <taxon>Rhizaria</taxon>
        <taxon>Endomyxa</taxon>
        <taxon>Ascetosporea</taxon>
        <taxon>Haplosporida</taxon>
        <taxon>Bonamia</taxon>
    </lineage>
</organism>
<accession>A0ABV2AG40</accession>
<evidence type="ECO:0000313" key="2">
    <source>
        <dbReference type="Proteomes" id="UP001439008"/>
    </source>
</evidence>
<keyword evidence="2" id="KW-1185">Reference proteome</keyword>
<dbReference type="EMBL" id="JBDODL010000060">
    <property type="protein sequence ID" value="MES1918419.1"/>
    <property type="molecule type" value="Genomic_DNA"/>
</dbReference>
<proteinExistence type="predicted"/>